<evidence type="ECO:0000256" key="3">
    <source>
        <dbReference type="ARBA" id="ARBA00023239"/>
    </source>
</evidence>
<evidence type="ECO:0000256" key="5">
    <source>
        <dbReference type="ARBA" id="ARBA00029543"/>
    </source>
</evidence>
<gene>
    <name evidence="7" type="ORF">ESCO_005079</name>
</gene>
<keyword evidence="3" id="KW-0456">Lyase</keyword>
<evidence type="ECO:0000313" key="7">
    <source>
        <dbReference type="EMBL" id="KOS21427.1"/>
    </source>
</evidence>
<evidence type="ECO:0000256" key="2">
    <source>
        <dbReference type="ARBA" id="ARBA00022801"/>
    </source>
</evidence>
<dbReference type="Proteomes" id="UP000053831">
    <property type="component" value="Unassembled WGS sequence"/>
</dbReference>
<evidence type="ECO:0000256" key="1">
    <source>
        <dbReference type="ARBA" id="ARBA00022722"/>
    </source>
</evidence>
<dbReference type="InterPro" id="IPR027521">
    <property type="entry name" value="Usb1"/>
</dbReference>
<dbReference type="STRING" id="150374.A0A0M8N1X4"/>
<sequence length="240" mass="26193">MTGHPSRGQHNLLARLIQRAAKRLDRHGARLHDFLTSDLGAPLPLHISLSRPLALDTARKDDYLDEVSLGIKARNTGCFAVVPTALVWHQSPDSNRTFLVLRVASREAREDLIDPPGKKENKNNNKKKKNQELAALLAACNDVARRFDQPALYSSGAGDSTGSGSGCVEDAFHVSIGWTFGLASDDEAAVEALELFGDDEFREMQAWEIEVSGVKAKIGNVVTHVPLSSQQLSKRSLFGI</sequence>
<dbReference type="Gene3D" id="3.90.1140.10">
    <property type="entry name" value="Cyclic phosphodiesterase"/>
    <property type="match status" value="1"/>
</dbReference>
<keyword evidence="2" id="KW-0378">Hydrolase</keyword>
<dbReference type="PANTHER" id="PTHR13522">
    <property type="entry name" value="U6 SNRNA PHOSPHODIESTERASE 1"/>
    <property type="match status" value="1"/>
</dbReference>
<dbReference type="EMBL" id="LGSR01000008">
    <property type="protein sequence ID" value="KOS21427.1"/>
    <property type="molecule type" value="Genomic_DNA"/>
</dbReference>
<dbReference type="GO" id="GO:0016829">
    <property type="term" value="F:lyase activity"/>
    <property type="evidence" value="ECO:0007669"/>
    <property type="project" value="UniProtKB-KW"/>
</dbReference>
<reference evidence="7 8" key="1">
    <citation type="submission" date="2015-07" db="EMBL/GenBank/DDBJ databases">
        <title>The genome of the fungus Escovopsis weberi, a specialized disease agent of ant agriculture.</title>
        <authorList>
            <person name="de Man T.J."/>
            <person name="Stajich J.E."/>
            <person name="Kubicek C.P."/>
            <person name="Chenthamara K."/>
            <person name="Atanasova L."/>
            <person name="Druzhinina I.S."/>
            <person name="Birnbaum S."/>
            <person name="Barribeau S.M."/>
            <person name="Teiling C."/>
            <person name="Suen G."/>
            <person name="Currie C."/>
            <person name="Gerardo N.M."/>
        </authorList>
    </citation>
    <scope>NUCLEOTIDE SEQUENCE [LARGE SCALE GENOMIC DNA]</scope>
</reference>
<keyword evidence="4" id="KW-0539">Nucleus</keyword>
<organism evidence="7 8">
    <name type="scientific">Escovopsis weberi</name>
    <dbReference type="NCBI Taxonomy" id="150374"/>
    <lineage>
        <taxon>Eukaryota</taxon>
        <taxon>Fungi</taxon>
        <taxon>Dikarya</taxon>
        <taxon>Ascomycota</taxon>
        <taxon>Pezizomycotina</taxon>
        <taxon>Sordariomycetes</taxon>
        <taxon>Hypocreomycetidae</taxon>
        <taxon>Hypocreales</taxon>
        <taxon>Hypocreaceae</taxon>
        <taxon>Escovopsis</taxon>
    </lineage>
</organism>
<keyword evidence="1" id="KW-0540">Nuclease</keyword>
<evidence type="ECO:0000256" key="6">
    <source>
        <dbReference type="ARBA" id="ARBA00030030"/>
    </source>
</evidence>
<dbReference type="PANTHER" id="PTHR13522:SF3">
    <property type="entry name" value="U6 SNRNA PHOSPHODIESTERASE 1"/>
    <property type="match status" value="1"/>
</dbReference>
<protein>
    <recommendedName>
        <fullName evidence="5">U6 snRNA phosphodiesterase 1</fullName>
    </recommendedName>
    <alternativeName>
        <fullName evidence="6">3'-5' RNA exonuclease USB1</fullName>
    </alternativeName>
</protein>
<comment type="caution">
    <text evidence="7">The sequence shown here is derived from an EMBL/GenBank/DDBJ whole genome shotgun (WGS) entry which is preliminary data.</text>
</comment>
<proteinExistence type="predicted"/>
<dbReference type="AlphaFoldDB" id="A0A0M8N1X4"/>
<dbReference type="GO" id="GO:0034477">
    <property type="term" value="P:U6 snRNA 3'-end processing"/>
    <property type="evidence" value="ECO:0007669"/>
    <property type="project" value="InterPro"/>
</dbReference>
<name>A0A0M8N1X4_ESCWE</name>
<keyword evidence="8" id="KW-1185">Reference proteome</keyword>
<dbReference type="Pfam" id="PF09749">
    <property type="entry name" value="HVSL"/>
    <property type="match status" value="1"/>
</dbReference>
<dbReference type="GO" id="GO:0005634">
    <property type="term" value="C:nucleus"/>
    <property type="evidence" value="ECO:0007669"/>
    <property type="project" value="TreeGrafter"/>
</dbReference>
<dbReference type="OrthoDB" id="49151at2759"/>
<evidence type="ECO:0000313" key="8">
    <source>
        <dbReference type="Proteomes" id="UP000053831"/>
    </source>
</evidence>
<evidence type="ECO:0000256" key="4">
    <source>
        <dbReference type="ARBA" id="ARBA00023242"/>
    </source>
</evidence>
<accession>A0A0M8N1X4</accession>
<dbReference type="GO" id="GO:0000175">
    <property type="term" value="F:3'-5'-RNA exonuclease activity"/>
    <property type="evidence" value="ECO:0007669"/>
    <property type="project" value="TreeGrafter"/>
</dbReference>